<evidence type="ECO:0000256" key="3">
    <source>
        <dbReference type="ARBA" id="ARBA00022786"/>
    </source>
</evidence>
<dbReference type="InterPro" id="IPR022441">
    <property type="entry name" value="Para_beta_helix_rpt-2"/>
</dbReference>
<dbReference type="PANTHER" id="PTHR22990">
    <property type="entry name" value="F-BOX ONLY PROTEIN"/>
    <property type="match status" value="1"/>
</dbReference>
<keyword evidence="3" id="KW-0833">Ubl conjugation pathway</keyword>
<dbReference type="InterPro" id="IPR006626">
    <property type="entry name" value="PbH1"/>
</dbReference>
<keyword evidence="7" id="KW-1185">Reference proteome</keyword>
<dbReference type="InterPro" id="IPR026464">
    <property type="entry name" value="NosD_copper_fam"/>
</dbReference>
<dbReference type="NCBIfam" id="TIGR03804">
    <property type="entry name" value="para_beta_helix"/>
    <property type="match status" value="2"/>
</dbReference>
<organism evidence="6 7">
    <name type="scientific">Dongia sedimenti</name>
    <dbReference type="NCBI Taxonomy" id="3064282"/>
    <lineage>
        <taxon>Bacteria</taxon>
        <taxon>Pseudomonadati</taxon>
        <taxon>Pseudomonadota</taxon>
        <taxon>Alphaproteobacteria</taxon>
        <taxon>Rhodospirillales</taxon>
        <taxon>Dongiaceae</taxon>
        <taxon>Dongia</taxon>
    </lineage>
</organism>
<dbReference type="InterPro" id="IPR051550">
    <property type="entry name" value="SCF-Subunits/Alg-Epimerases"/>
</dbReference>
<dbReference type="InterPro" id="IPR011050">
    <property type="entry name" value="Pectin_lyase_fold/virulence"/>
</dbReference>
<dbReference type="InterPro" id="IPR012334">
    <property type="entry name" value="Pectin_lyas_fold"/>
</dbReference>
<dbReference type="EMBL" id="JAUYVI010000001">
    <property type="protein sequence ID" value="MDQ7246240.1"/>
    <property type="molecule type" value="Genomic_DNA"/>
</dbReference>
<proteinExistence type="predicted"/>
<evidence type="ECO:0000256" key="4">
    <source>
        <dbReference type="SAM" id="SignalP"/>
    </source>
</evidence>
<dbReference type="Pfam" id="PF05048">
    <property type="entry name" value="NosD"/>
    <property type="match status" value="1"/>
</dbReference>
<gene>
    <name evidence="6" type="ORF">Q8A70_01120</name>
</gene>
<keyword evidence="4" id="KW-0732">Signal</keyword>
<dbReference type="InterPro" id="IPR007742">
    <property type="entry name" value="NosD_dom"/>
</dbReference>
<dbReference type="SMART" id="SM00722">
    <property type="entry name" value="CASH"/>
    <property type="match status" value="2"/>
</dbReference>
<dbReference type="PANTHER" id="PTHR22990:SF15">
    <property type="entry name" value="F-BOX ONLY PROTEIN 10"/>
    <property type="match status" value="1"/>
</dbReference>
<keyword evidence="2" id="KW-0677">Repeat</keyword>
<feature type="domain" description="Carbohydrate-binding/sugar hydrolysis" evidence="5">
    <location>
        <begin position="201"/>
        <end position="361"/>
    </location>
</feature>
<feature type="chain" id="PRO_5046117197" evidence="4">
    <location>
        <begin position="28"/>
        <end position="440"/>
    </location>
</feature>
<reference evidence="7" key="1">
    <citation type="submission" date="2023-08" db="EMBL/GenBank/DDBJ databases">
        <title>Rhodospirillaceae gen. nov., a novel taxon isolated from the Yangtze River Yuezi River estuary sludge.</title>
        <authorList>
            <person name="Ruan L."/>
        </authorList>
    </citation>
    <scope>NUCLEOTIDE SEQUENCE [LARGE SCALE GENOMIC DNA]</scope>
    <source>
        <strain evidence="7">R-7</strain>
    </source>
</reference>
<evidence type="ECO:0000313" key="7">
    <source>
        <dbReference type="Proteomes" id="UP001230156"/>
    </source>
</evidence>
<dbReference type="SUPFAM" id="SSF51126">
    <property type="entry name" value="Pectin lyase-like"/>
    <property type="match status" value="1"/>
</dbReference>
<feature type="domain" description="Carbohydrate-binding/sugar hydrolysis" evidence="5">
    <location>
        <begin position="45"/>
        <end position="195"/>
    </location>
</feature>
<dbReference type="Proteomes" id="UP001230156">
    <property type="component" value="Unassembled WGS sequence"/>
</dbReference>
<comment type="caution">
    <text evidence="6">The sequence shown here is derived from an EMBL/GenBank/DDBJ whole genome shotgun (WGS) entry which is preliminary data.</text>
</comment>
<evidence type="ECO:0000313" key="6">
    <source>
        <dbReference type="EMBL" id="MDQ7246240.1"/>
    </source>
</evidence>
<comment type="pathway">
    <text evidence="1">Protein modification; protein ubiquitination.</text>
</comment>
<dbReference type="SMART" id="SM00710">
    <property type="entry name" value="PbH1"/>
    <property type="match status" value="10"/>
</dbReference>
<name>A0ABU0YGC0_9PROT</name>
<evidence type="ECO:0000256" key="1">
    <source>
        <dbReference type="ARBA" id="ARBA00004906"/>
    </source>
</evidence>
<evidence type="ECO:0000256" key="2">
    <source>
        <dbReference type="ARBA" id="ARBA00022737"/>
    </source>
</evidence>
<accession>A0ABU0YGC0</accession>
<dbReference type="Gene3D" id="2.160.20.10">
    <property type="entry name" value="Single-stranded right-handed beta-helix, Pectin lyase-like"/>
    <property type="match status" value="2"/>
</dbReference>
<protein>
    <submittedName>
        <fullName evidence="6">Nitrous oxide reductase family maturation protein NosD</fullName>
    </submittedName>
</protein>
<dbReference type="RefSeq" id="WP_379953618.1">
    <property type="nucleotide sequence ID" value="NZ_JAUYVI010000001.1"/>
</dbReference>
<dbReference type="InterPro" id="IPR006633">
    <property type="entry name" value="Carb-bd_sugar_hydrolysis-dom"/>
</dbReference>
<evidence type="ECO:0000259" key="5">
    <source>
        <dbReference type="SMART" id="SM00722"/>
    </source>
</evidence>
<feature type="signal peptide" evidence="4">
    <location>
        <begin position="1"/>
        <end position="27"/>
    </location>
</feature>
<dbReference type="NCBIfam" id="TIGR04247">
    <property type="entry name" value="NosD_copper_fam"/>
    <property type="match status" value="1"/>
</dbReference>
<sequence length="440" mass="47295">MRARQAAIVVALGLLLGALPAATHAQAKTIEVAVGDGLVEAVAAAMPGDVLHLAPGTHKGSVVIEKPLTIEGDSFETTAIEGTGQGSVIRILSSSVTVRGLHISGSGIDKTGIDAGIYVEKGADNPVIEHNWLDRNLFGITLHGPKAARVIGNTVTNRNDLWLNNRGNGIHAWNNIGSTIADNVVTGGRDGIFMQLGKDNVIAGNRFERLRFAVHYMYSKGGAVTDNVSIGDHIGYALMYSDNLKVSGNVSIKDRDQGLMLNSARKGRITDNYVYGSGGKCLFMYLALRNRVTGNRFEDCDIGVHVTGSDENAISDNAFIGNRVQMRYAGTKTYEWSVKGHGNYWSDNTAFDLDGDGIADTAYRPNNVVDWLVWRYPLSKLLLSSPAMELLRVAQGQFPALTPGGVVDSYPLMAPEVPPRVLPPLPEKLEWEVGSADPDS</sequence>